<gene>
    <name evidence="2" type="ORF">MMF94_40185</name>
</gene>
<dbReference type="Pfam" id="PF12802">
    <property type="entry name" value="MarR_2"/>
    <property type="match status" value="1"/>
</dbReference>
<dbReference type="SMART" id="SM00347">
    <property type="entry name" value="HTH_MARR"/>
    <property type="match status" value="1"/>
</dbReference>
<dbReference type="Gene3D" id="1.10.10.10">
    <property type="entry name" value="Winged helix-like DNA-binding domain superfamily/Winged helix DNA-binding domain"/>
    <property type="match status" value="1"/>
</dbReference>
<dbReference type="SUPFAM" id="SSF46785">
    <property type="entry name" value="Winged helix' DNA-binding domain"/>
    <property type="match status" value="1"/>
</dbReference>
<organism evidence="2 3">
    <name type="scientific">Pseudonocardia alaniniphila</name>
    <dbReference type="NCBI Taxonomy" id="75291"/>
    <lineage>
        <taxon>Bacteria</taxon>
        <taxon>Bacillati</taxon>
        <taxon>Actinomycetota</taxon>
        <taxon>Actinomycetes</taxon>
        <taxon>Pseudonocardiales</taxon>
        <taxon>Pseudonocardiaceae</taxon>
        <taxon>Pseudonocardia</taxon>
    </lineage>
</organism>
<dbReference type="InterPro" id="IPR039422">
    <property type="entry name" value="MarR/SlyA-like"/>
</dbReference>
<reference evidence="2 3" key="1">
    <citation type="submission" date="2022-03" db="EMBL/GenBank/DDBJ databases">
        <title>Pseudonocardia alaer sp. nov., a novel actinomycete isolated from reed forest soil.</title>
        <authorList>
            <person name="Wang L."/>
        </authorList>
    </citation>
    <scope>NUCLEOTIDE SEQUENCE [LARGE SCALE GENOMIC DNA]</scope>
    <source>
        <strain evidence="2 3">Y-16303</strain>
    </source>
</reference>
<evidence type="ECO:0000259" key="1">
    <source>
        <dbReference type="PROSITE" id="PS50995"/>
    </source>
</evidence>
<feature type="domain" description="HTH marR-type" evidence="1">
    <location>
        <begin position="12"/>
        <end position="146"/>
    </location>
</feature>
<sequence>MGSSTRPLPTDRLAVGQLLVRLLQRFRREVLAVAAENGVTDMRDAHLHIFGNVGVDGVRLTTLARRAQLSLAACAELVDDLQRKGYLERRRDPADGRAKLIFPTVRGREVLTLAGKRVAEIETAWGDHVGPAEFDNAMRILDRLVSALDEEQGGRDA</sequence>
<dbReference type="InterPro" id="IPR036388">
    <property type="entry name" value="WH-like_DNA-bd_sf"/>
</dbReference>
<dbReference type="PANTHER" id="PTHR33164">
    <property type="entry name" value="TRANSCRIPTIONAL REGULATOR, MARR FAMILY"/>
    <property type="match status" value="1"/>
</dbReference>
<name>A0ABS9TTP2_9PSEU</name>
<dbReference type="RefSeq" id="WP_241042745.1">
    <property type="nucleotide sequence ID" value="NZ_BAAAJF010000079.1"/>
</dbReference>
<proteinExistence type="predicted"/>
<comment type="caution">
    <text evidence="2">The sequence shown here is derived from an EMBL/GenBank/DDBJ whole genome shotgun (WGS) entry which is preliminary data.</text>
</comment>
<evidence type="ECO:0000313" key="2">
    <source>
        <dbReference type="EMBL" id="MCH6171939.1"/>
    </source>
</evidence>
<dbReference type="EMBL" id="JAKXMK010000052">
    <property type="protein sequence ID" value="MCH6171939.1"/>
    <property type="molecule type" value="Genomic_DNA"/>
</dbReference>
<evidence type="ECO:0000313" key="3">
    <source>
        <dbReference type="Proteomes" id="UP001299970"/>
    </source>
</evidence>
<dbReference type="Proteomes" id="UP001299970">
    <property type="component" value="Unassembled WGS sequence"/>
</dbReference>
<dbReference type="PROSITE" id="PS50995">
    <property type="entry name" value="HTH_MARR_2"/>
    <property type="match status" value="1"/>
</dbReference>
<keyword evidence="3" id="KW-1185">Reference proteome</keyword>
<protein>
    <submittedName>
        <fullName evidence="2">MarR family transcriptional regulator</fullName>
    </submittedName>
</protein>
<dbReference type="InterPro" id="IPR000835">
    <property type="entry name" value="HTH_MarR-typ"/>
</dbReference>
<accession>A0ABS9TTP2</accession>
<dbReference type="InterPro" id="IPR036390">
    <property type="entry name" value="WH_DNA-bd_sf"/>
</dbReference>
<dbReference type="PANTHER" id="PTHR33164:SF43">
    <property type="entry name" value="HTH-TYPE TRANSCRIPTIONAL REPRESSOR YETL"/>
    <property type="match status" value="1"/>
</dbReference>